<dbReference type="GO" id="GO:0016592">
    <property type="term" value="C:mediator complex"/>
    <property type="evidence" value="ECO:0007669"/>
    <property type="project" value="InterPro"/>
</dbReference>
<organism evidence="7 8">
    <name type="scientific">Penicillium oxalicum (strain 114-2 / CGMCC 5302)</name>
    <name type="common">Penicillium decumbens</name>
    <dbReference type="NCBI Taxonomy" id="933388"/>
    <lineage>
        <taxon>Eukaryota</taxon>
        <taxon>Fungi</taxon>
        <taxon>Dikarya</taxon>
        <taxon>Ascomycota</taxon>
        <taxon>Pezizomycotina</taxon>
        <taxon>Eurotiomycetes</taxon>
        <taxon>Eurotiomycetidae</taxon>
        <taxon>Eurotiales</taxon>
        <taxon>Aspergillaceae</taxon>
        <taxon>Penicillium</taxon>
    </lineage>
</organism>
<evidence type="ECO:0000256" key="5">
    <source>
        <dbReference type="ARBA" id="ARBA00023242"/>
    </source>
</evidence>
<dbReference type="PhylomeDB" id="S7ZK82"/>
<dbReference type="Pfam" id="PF11571">
    <property type="entry name" value="Med27"/>
    <property type="match status" value="1"/>
</dbReference>
<dbReference type="STRING" id="933388.S7ZK82"/>
<dbReference type="AlphaFoldDB" id="S7ZK82"/>
<keyword evidence="4" id="KW-0804">Transcription</keyword>
<keyword evidence="8" id="KW-1185">Reference proteome</keyword>
<dbReference type="EMBL" id="KB644412">
    <property type="protein sequence ID" value="EPS30709.1"/>
    <property type="molecule type" value="Genomic_DNA"/>
</dbReference>
<evidence type="ECO:0000256" key="3">
    <source>
        <dbReference type="ARBA" id="ARBA00023015"/>
    </source>
</evidence>
<feature type="region of interest" description="Disordered" evidence="6">
    <location>
        <begin position="154"/>
        <end position="176"/>
    </location>
</feature>
<dbReference type="InterPro" id="IPR021627">
    <property type="entry name" value="Mediator_Med27"/>
</dbReference>
<evidence type="ECO:0000256" key="6">
    <source>
        <dbReference type="SAM" id="MobiDB-lite"/>
    </source>
</evidence>
<dbReference type="HOGENOM" id="CLU_068932_0_0_1"/>
<dbReference type="OrthoDB" id="10254221at2759"/>
<feature type="region of interest" description="Disordered" evidence="6">
    <location>
        <begin position="62"/>
        <end position="88"/>
    </location>
</feature>
<reference evidence="7 8" key="1">
    <citation type="journal article" date="2013" name="PLoS ONE">
        <title>Genomic and secretomic analyses reveal unique features of the lignocellulolytic enzyme system of Penicillium decumbens.</title>
        <authorList>
            <person name="Liu G."/>
            <person name="Zhang L."/>
            <person name="Wei X."/>
            <person name="Zou G."/>
            <person name="Qin Y."/>
            <person name="Ma L."/>
            <person name="Li J."/>
            <person name="Zheng H."/>
            <person name="Wang S."/>
            <person name="Wang C."/>
            <person name="Xun L."/>
            <person name="Zhao G.-P."/>
            <person name="Zhou Z."/>
            <person name="Qu Y."/>
        </authorList>
    </citation>
    <scope>NUCLEOTIDE SEQUENCE [LARGE SCALE GENOMIC DNA]</scope>
    <source>
        <strain evidence="8">114-2 / CGMCC 5302</strain>
    </source>
</reference>
<gene>
    <name evidence="7" type="ORF">PDE_05661</name>
</gene>
<evidence type="ECO:0000256" key="2">
    <source>
        <dbReference type="ARBA" id="ARBA00008048"/>
    </source>
</evidence>
<feature type="region of interest" description="Disordered" evidence="6">
    <location>
        <begin position="1"/>
        <end position="23"/>
    </location>
</feature>
<comment type="similarity">
    <text evidence="2">Belongs to the Mediator complex subunit 27 family.</text>
</comment>
<sequence length="325" mass="35696">MNDASANVKTEDAVSGTVAEPLSSEASALNWDSELQLVSSLAKLQELERKIHELRGLVPREALDPLGAPSSSNGPVARPGDSPADVRDSWNDAARAKLETVQSFLSAWQSPEMKAVWAHVESRIKQSNGQLLQPTGMWEEDYEVLLEDLLRTEKSKEQERQGEEEAAERLKSQASDGGWQGVVERFQQRNPTSIKIAIKSTATPLLVIVLMKAGMAFKIEAVRQDGVEGIVEWNVSKQPLPGRAPTKIEDSIVQCVNARPRKWDLAFVIDMISSYSDMKQTVCVKCNKLTDSSAQLPVIRRAQAIPSAQQEPQGLVFDALHASCA</sequence>
<evidence type="ECO:0000313" key="8">
    <source>
        <dbReference type="Proteomes" id="UP000019376"/>
    </source>
</evidence>
<evidence type="ECO:0000256" key="4">
    <source>
        <dbReference type="ARBA" id="ARBA00023163"/>
    </source>
</evidence>
<feature type="compositionally biased region" description="Basic and acidic residues" evidence="6">
    <location>
        <begin position="154"/>
        <end position="171"/>
    </location>
</feature>
<comment type="subcellular location">
    <subcellularLocation>
        <location evidence="1">Nucleus</location>
    </subcellularLocation>
</comment>
<name>S7ZK82_PENO1</name>
<evidence type="ECO:0000313" key="7">
    <source>
        <dbReference type="EMBL" id="EPS30709.1"/>
    </source>
</evidence>
<keyword evidence="5" id="KW-0539">Nucleus</keyword>
<accession>S7ZK82</accession>
<proteinExistence type="inferred from homology"/>
<dbReference type="Proteomes" id="UP000019376">
    <property type="component" value="Unassembled WGS sequence"/>
</dbReference>
<keyword evidence="3" id="KW-0805">Transcription regulation</keyword>
<dbReference type="eggNOG" id="ENOG502SEH4">
    <property type="taxonomic scope" value="Eukaryota"/>
</dbReference>
<protein>
    <submittedName>
        <fullName evidence="7">Uncharacterized protein</fullName>
    </submittedName>
</protein>
<evidence type="ECO:0000256" key="1">
    <source>
        <dbReference type="ARBA" id="ARBA00004123"/>
    </source>
</evidence>